<dbReference type="InterPro" id="IPR002347">
    <property type="entry name" value="SDR_fam"/>
</dbReference>
<evidence type="ECO:0000256" key="10">
    <source>
        <dbReference type="ARBA" id="ARBA00068717"/>
    </source>
</evidence>
<evidence type="ECO:0000256" key="4">
    <source>
        <dbReference type="ARBA" id="ARBA00022857"/>
    </source>
</evidence>
<evidence type="ECO:0000256" key="1">
    <source>
        <dbReference type="ARBA" id="ARBA00004141"/>
    </source>
</evidence>
<dbReference type="PRINTS" id="PR00080">
    <property type="entry name" value="SDRFAMILY"/>
</dbReference>
<reference evidence="15" key="1">
    <citation type="submission" date="2020-01" db="EMBL/GenBank/DDBJ databases">
        <title>Draft genome sequence of the Termite Coptotermes fromosanus.</title>
        <authorList>
            <person name="Itakura S."/>
            <person name="Yosikawa Y."/>
            <person name="Umezawa K."/>
        </authorList>
    </citation>
    <scope>NUCLEOTIDE SEQUENCE [LARGE SCALE GENOMIC DNA]</scope>
</reference>
<dbReference type="OrthoDB" id="5840532at2759"/>
<evidence type="ECO:0000256" key="9">
    <source>
        <dbReference type="ARBA" id="ARBA00059620"/>
    </source>
</evidence>
<evidence type="ECO:0000256" key="12">
    <source>
        <dbReference type="RuleBase" id="RU000363"/>
    </source>
</evidence>
<proteinExistence type="inferred from homology"/>
<keyword evidence="8 13" id="KW-0472">Membrane</keyword>
<dbReference type="GO" id="GO:0016020">
    <property type="term" value="C:membrane"/>
    <property type="evidence" value="ECO:0007669"/>
    <property type="project" value="UniProtKB-SubCell"/>
</dbReference>
<keyword evidence="15" id="KW-1185">Reference proteome</keyword>
<dbReference type="EMBL" id="BLKM01002677">
    <property type="protein sequence ID" value="GFG40855.1"/>
    <property type="molecule type" value="Genomic_DNA"/>
</dbReference>
<evidence type="ECO:0000256" key="8">
    <source>
        <dbReference type="ARBA" id="ARBA00023136"/>
    </source>
</evidence>
<organism evidence="14 15">
    <name type="scientific">Coptotermes formosanus</name>
    <name type="common">Formosan subterranean termite</name>
    <dbReference type="NCBI Taxonomy" id="36987"/>
    <lineage>
        <taxon>Eukaryota</taxon>
        <taxon>Metazoa</taxon>
        <taxon>Ecdysozoa</taxon>
        <taxon>Arthropoda</taxon>
        <taxon>Hexapoda</taxon>
        <taxon>Insecta</taxon>
        <taxon>Pterygota</taxon>
        <taxon>Neoptera</taxon>
        <taxon>Polyneoptera</taxon>
        <taxon>Dictyoptera</taxon>
        <taxon>Blattodea</taxon>
        <taxon>Blattoidea</taxon>
        <taxon>Termitoidae</taxon>
        <taxon>Rhinotermitidae</taxon>
        <taxon>Coptotermes</taxon>
    </lineage>
</organism>
<name>A0A6L2QCK2_COPFO</name>
<protein>
    <recommendedName>
        <fullName evidence="10">Short-chain dehydrogenase/reductase 3</fullName>
    </recommendedName>
    <alternativeName>
        <fullName evidence="11">Retinal short-chain dehydrogenase/reductase 1</fullName>
    </alternativeName>
</protein>
<dbReference type="AlphaFoldDB" id="A0A6L2QCK2"/>
<dbReference type="PANTHER" id="PTHR24322:SF736">
    <property type="entry name" value="RETINOL DEHYDROGENASE 10"/>
    <property type="match status" value="1"/>
</dbReference>
<dbReference type="PANTHER" id="PTHR24322">
    <property type="entry name" value="PKSB"/>
    <property type="match status" value="1"/>
</dbReference>
<dbReference type="SUPFAM" id="SSF51735">
    <property type="entry name" value="NAD(P)-binding Rossmann-fold domains"/>
    <property type="match status" value="1"/>
</dbReference>
<dbReference type="InterPro" id="IPR020904">
    <property type="entry name" value="Sc_DH/Rdtase_CS"/>
</dbReference>
<comment type="function">
    <text evidence="9">Catalyzes the reduction of all-trans-retinal to all-trans-retinol in the presence of NADPH.</text>
</comment>
<evidence type="ECO:0000256" key="2">
    <source>
        <dbReference type="ARBA" id="ARBA00006484"/>
    </source>
</evidence>
<evidence type="ECO:0000256" key="5">
    <source>
        <dbReference type="ARBA" id="ARBA00022989"/>
    </source>
</evidence>
<evidence type="ECO:0000256" key="13">
    <source>
        <dbReference type="SAM" id="Phobius"/>
    </source>
</evidence>
<comment type="similarity">
    <text evidence="2 12">Belongs to the short-chain dehydrogenases/reductases (SDR) family.</text>
</comment>
<keyword evidence="4" id="KW-0521">NADP</keyword>
<dbReference type="PRINTS" id="PR00081">
    <property type="entry name" value="GDHRDH"/>
</dbReference>
<feature type="non-terminal residue" evidence="14">
    <location>
        <position position="1"/>
    </location>
</feature>
<keyword evidence="5 13" id="KW-1133">Transmembrane helix</keyword>
<dbReference type="GO" id="GO:0005811">
    <property type="term" value="C:lipid droplet"/>
    <property type="evidence" value="ECO:0007669"/>
    <property type="project" value="TreeGrafter"/>
</dbReference>
<dbReference type="InterPro" id="IPR036291">
    <property type="entry name" value="NAD(P)-bd_dom_sf"/>
</dbReference>
<dbReference type="Gene3D" id="3.40.50.720">
    <property type="entry name" value="NAD(P)-binding Rossmann-like Domain"/>
    <property type="match status" value="1"/>
</dbReference>
<evidence type="ECO:0000256" key="7">
    <source>
        <dbReference type="ARBA" id="ARBA00023098"/>
    </source>
</evidence>
<dbReference type="Pfam" id="PF00106">
    <property type="entry name" value="adh_short"/>
    <property type="match status" value="1"/>
</dbReference>
<sequence length="310" mass="34043">NNVSATTGGRGSVFLKVYSISILLLDILSLVVKVIFALIESIYHTLVGVTEKPVANEIVLITGTGHGIGKELAHQYASLGATVVCWDINQEENDKTVQEIRKLGCKAYGYKCDVSDRDAVLLLANRVKEEVGDVTILVNNAGIMPCHPLLRHTPQEIRKIFDINMLEAFLPTMIQNNHGHVVGLSSMAGVMGLPNLVPYCGSKFAVRGLMEAISEELRHDARKIDVKFTTICPFVVETGLCKKPRTRFPFLLNFVPVKTAASAIIAAQRRNYTVATIPHSLLHLISISRLLPLKAVQYFSDFMDSGVDSD</sequence>
<dbReference type="PROSITE" id="PS00061">
    <property type="entry name" value="ADH_SHORT"/>
    <property type="match status" value="1"/>
</dbReference>
<keyword evidence="3 13" id="KW-0812">Transmembrane</keyword>
<evidence type="ECO:0000256" key="6">
    <source>
        <dbReference type="ARBA" id="ARBA00023002"/>
    </source>
</evidence>
<keyword evidence="7" id="KW-0443">Lipid metabolism</keyword>
<evidence type="ECO:0000256" key="11">
    <source>
        <dbReference type="ARBA" id="ARBA00082544"/>
    </source>
</evidence>
<keyword evidence="6" id="KW-0560">Oxidoreductase</keyword>
<evidence type="ECO:0000256" key="3">
    <source>
        <dbReference type="ARBA" id="ARBA00022692"/>
    </source>
</evidence>
<dbReference type="Proteomes" id="UP000502823">
    <property type="component" value="Unassembled WGS sequence"/>
</dbReference>
<evidence type="ECO:0000313" key="14">
    <source>
        <dbReference type="EMBL" id="GFG40855.1"/>
    </source>
</evidence>
<accession>A0A6L2QCK2</accession>
<feature type="transmembrane region" description="Helical" evidence="13">
    <location>
        <begin position="17"/>
        <end position="39"/>
    </location>
</feature>
<evidence type="ECO:0000313" key="15">
    <source>
        <dbReference type="Proteomes" id="UP000502823"/>
    </source>
</evidence>
<gene>
    <name evidence="14" type="ORF">Cfor_05354</name>
</gene>
<dbReference type="CDD" id="cd05339">
    <property type="entry name" value="17beta-HSDXI-like_SDR_c"/>
    <property type="match status" value="1"/>
</dbReference>
<comment type="subcellular location">
    <subcellularLocation>
        <location evidence="1">Membrane</location>
        <topology evidence="1">Multi-pass membrane protein</topology>
    </subcellularLocation>
</comment>
<comment type="caution">
    <text evidence="14">The sequence shown here is derived from an EMBL/GenBank/DDBJ whole genome shotgun (WGS) entry which is preliminary data.</text>
</comment>
<dbReference type="FunFam" id="3.40.50.720:FF:000131">
    <property type="entry name" value="Short-chain dehydrogenase/reductase 3"/>
    <property type="match status" value="1"/>
</dbReference>
<dbReference type="GO" id="GO:0052650">
    <property type="term" value="F:all-trans-retinol dehydrogenase (NADP+) activity"/>
    <property type="evidence" value="ECO:0007669"/>
    <property type="project" value="UniProtKB-ARBA"/>
</dbReference>
<dbReference type="InParanoid" id="A0A6L2QCK2"/>